<protein>
    <submittedName>
        <fullName evidence="1">Uncharacterized protein</fullName>
    </submittedName>
</protein>
<dbReference type="EMBL" id="FOVC01000012">
    <property type="protein sequence ID" value="SFN64292.1"/>
    <property type="molecule type" value="Genomic_DNA"/>
</dbReference>
<evidence type="ECO:0000313" key="1">
    <source>
        <dbReference type="EMBL" id="SFN64292.1"/>
    </source>
</evidence>
<accession>A0A1I5APJ8</accession>
<dbReference type="STRING" id="1367852.SAMN05216516_112104"/>
<proteinExistence type="predicted"/>
<dbReference type="RefSeq" id="WP_230479605.1">
    <property type="nucleotide sequence ID" value="NZ_FOVC01000012.1"/>
</dbReference>
<keyword evidence="2" id="KW-1185">Reference proteome</keyword>
<organism evidence="1 2">
    <name type="scientific">Izhakiella capsodis</name>
    <dbReference type="NCBI Taxonomy" id="1367852"/>
    <lineage>
        <taxon>Bacteria</taxon>
        <taxon>Pseudomonadati</taxon>
        <taxon>Pseudomonadota</taxon>
        <taxon>Gammaproteobacteria</taxon>
        <taxon>Enterobacterales</taxon>
        <taxon>Erwiniaceae</taxon>
        <taxon>Izhakiella</taxon>
    </lineage>
</organism>
<evidence type="ECO:0000313" key="2">
    <source>
        <dbReference type="Proteomes" id="UP000242222"/>
    </source>
</evidence>
<name>A0A1I5APJ8_9GAMM</name>
<dbReference type="AlphaFoldDB" id="A0A1I5APJ8"/>
<reference evidence="2" key="1">
    <citation type="submission" date="2016-10" db="EMBL/GenBank/DDBJ databases">
        <authorList>
            <person name="Varghese N."/>
            <person name="Submissions S."/>
        </authorList>
    </citation>
    <scope>NUCLEOTIDE SEQUENCE [LARGE SCALE GENOMIC DNA]</scope>
    <source>
        <strain evidence="2">N6PO6</strain>
    </source>
</reference>
<gene>
    <name evidence="1" type="ORF">SAMN05216516_112104</name>
</gene>
<sequence>VLDSNSLEDTIWCMRCLPEYEALWRKYGVWCAAQVEHLMTDDRSKNALRVAWRHSEGLATDEELSTAWAAAEAAALDAAEAAALAVALAARDAADAAALAARDAADAVALAVALAARDAADAAGAAAEDAARDAQQEKLVEILTAGKWVGGAPWDGFSSTADKRKTI</sequence>
<dbReference type="Proteomes" id="UP000242222">
    <property type="component" value="Unassembled WGS sequence"/>
</dbReference>
<feature type="non-terminal residue" evidence="1">
    <location>
        <position position="1"/>
    </location>
</feature>